<proteinExistence type="predicted"/>
<reference evidence="2 3" key="1">
    <citation type="submission" date="2019-12" db="EMBL/GenBank/DDBJ databases">
        <authorList>
            <person name="Alioto T."/>
            <person name="Alioto T."/>
            <person name="Gomez Garrido J."/>
        </authorList>
    </citation>
    <scope>NUCLEOTIDE SEQUENCE [LARGE SCALE GENOMIC DNA]</scope>
</reference>
<dbReference type="Proteomes" id="UP000594638">
    <property type="component" value="Unassembled WGS sequence"/>
</dbReference>
<dbReference type="EMBL" id="CACTIH010007338">
    <property type="protein sequence ID" value="CAA3010281.1"/>
    <property type="molecule type" value="Genomic_DNA"/>
</dbReference>
<dbReference type="AlphaFoldDB" id="A0A8S0TZ75"/>
<feature type="transmembrane region" description="Helical" evidence="1">
    <location>
        <begin position="60"/>
        <end position="84"/>
    </location>
</feature>
<comment type="caution">
    <text evidence="2">The sequence shown here is derived from an EMBL/GenBank/DDBJ whole genome shotgun (WGS) entry which is preliminary data.</text>
</comment>
<keyword evidence="1" id="KW-1133">Transmembrane helix</keyword>
<gene>
    <name evidence="2" type="ORF">OLEA9_A065292</name>
</gene>
<protein>
    <submittedName>
        <fullName evidence="2">Uncharacterized protein</fullName>
    </submittedName>
</protein>
<dbReference type="Gramene" id="OE9A065292T1">
    <property type="protein sequence ID" value="OE9A065292C1"/>
    <property type="gene ID" value="OE9A065292"/>
</dbReference>
<evidence type="ECO:0000313" key="2">
    <source>
        <dbReference type="EMBL" id="CAA3010281.1"/>
    </source>
</evidence>
<evidence type="ECO:0000256" key="1">
    <source>
        <dbReference type="SAM" id="Phobius"/>
    </source>
</evidence>
<keyword evidence="1" id="KW-0812">Transmembrane</keyword>
<sequence>MAAPLRVVSPVTSGLCFLGLHTALNAVYEPNSTVMAICSAAMAQDEFGMSPSPAPALDHGAGYTLPVSAAVVGSSLVLSLLVLIKN</sequence>
<evidence type="ECO:0000313" key="3">
    <source>
        <dbReference type="Proteomes" id="UP000594638"/>
    </source>
</evidence>
<name>A0A8S0TZ75_OLEEU</name>
<dbReference type="PANTHER" id="PTHR33659:SF11">
    <property type="entry name" value="TRANSMEMBRANE PROTEIN"/>
    <property type="match status" value="1"/>
</dbReference>
<dbReference type="PANTHER" id="PTHR33659">
    <property type="entry name" value="PROTEIN, PUTATIVE-RELATED-RELATED"/>
    <property type="match status" value="1"/>
</dbReference>
<accession>A0A8S0TZ75</accession>
<keyword evidence="1" id="KW-0472">Membrane</keyword>
<keyword evidence="3" id="KW-1185">Reference proteome</keyword>
<dbReference type="OrthoDB" id="927529at2759"/>
<organism evidence="2 3">
    <name type="scientific">Olea europaea subsp. europaea</name>
    <dbReference type="NCBI Taxonomy" id="158383"/>
    <lineage>
        <taxon>Eukaryota</taxon>
        <taxon>Viridiplantae</taxon>
        <taxon>Streptophyta</taxon>
        <taxon>Embryophyta</taxon>
        <taxon>Tracheophyta</taxon>
        <taxon>Spermatophyta</taxon>
        <taxon>Magnoliopsida</taxon>
        <taxon>eudicotyledons</taxon>
        <taxon>Gunneridae</taxon>
        <taxon>Pentapetalae</taxon>
        <taxon>asterids</taxon>
        <taxon>lamiids</taxon>
        <taxon>Lamiales</taxon>
        <taxon>Oleaceae</taxon>
        <taxon>Oleeae</taxon>
        <taxon>Olea</taxon>
    </lineage>
</organism>